<dbReference type="GO" id="GO:0016854">
    <property type="term" value="F:racemase and epimerase activity"/>
    <property type="evidence" value="ECO:0007669"/>
    <property type="project" value="UniProtKB-ARBA"/>
</dbReference>
<organism evidence="5 6">
    <name type="scientific">Truepera radiovictrix (strain DSM 17093 / CIP 108686 / LMG 22925 / RQ-24)</name>
    <dbReference type="NCBI Taxonomy" id="649638"/>
    <lineage>
        <taxon>Bacteria</taxon>
        <taxon>Thermotogati</taxon>
        <taxon>Deinococcota</taxon>
        <taxon>Deinococci</taxon>
        <taxon>Trueperales</taxon>
        <taxon>Trueperaceae</taxon>
        <taxon>Truepera</taxon>
    </lineage>
</organism>
<keyword evidence="6" id="KW-1185">Reference proteome</keyword>
<evidence type="ECO:0000256" key="1">
    <source>
        <dbReference type="ARBA" id="ARBA00008031"/>
    </source>
</evidence>
<dbReference type="InterPro" id="IPR036849">
    <property type="entry name" value="Enolase-like_C_sf"/>
</dbReference>
<name>D7CRZ6_TRURR</name>
<dbReference type="SMART" id="SM00922">
    <property type="entry name" value="MR_MLE"/>
    <property type="match status" value="1"/>
</dbReference>
<evidence type="ECO:0000256" key="2">
    <source>
        <dbReference type="ARBA" id="ARBA00022723"/>
    </source>
</evidence>
<dbReference type="InterPro" id="IPR018110">
    <property type="entry name" value="Mandel_Rmase/mucon_lact_enz_CS"/>
</dbReference>
<comment type="similarity">
    <text evidence="1">Belongs to the mandelate racemase/muconate lactonizing enzyme family.</text>
</comment>
<evidence type="ECO:0000256" key="3">
    <source>
        <dbReference type="ARBA" id="ARBA00023235"/>
    </source>
</evidence>
<evidence type="ECO:0000259" key="4">
    <source>
        <dbReference type="SMART" id="SM00922"/>
    </source>
</evidence>
<accession>D7CRZ6</accession>
<dbReference type="Pfam" id="PF02746">
    <property type="entry name" value="MR_MLE_N"/>
    <property type="match status" value="1"/>
</dbReference>
<evidence type="ECO:0000313" key="6">
    <source>
        <dbReference type="Proteomes" id="UP000000379"/>
    </source>
</evidence>
<dbReference type="SFLD" id="SFLDS00001">
    <property type="entry name" value="Enolase"/>
    <property type="match status" value="1"/>
</dbReference>
<keyword evidence="2" id="KW-0479">Metal-binding</keyword>
<dbReference type="PANTHER" id="PTHR48073">
    <property type="entry name" value="O-SUCCINYLBENZOATE SYNTHASE-RELATED"/>
    <property type="match status" value="1"/>
</dbReference>
<dbReference type="KEGG" id="tra:Trad_2213"/>
<reference evidence="6" key="1">
    <citation type="submission" date="2010-05" db="EMBL/GenBank/DDBJ databases">
        <title>The complete genome of Truepera radiovictris DSM 17093.</title>
        <authorList>
            <consortium name="US DOE Joint Genome Institute (JGI-PGF)"/>
            <person name="Lucas S."/>
            <person name="Copeland A."/>
            <person name="Lapidus A."/>
            <person name="Glavina del Rio T."/>
            <person name="Dalin E."/>
            <person name="Tice H."/>
            <person name="Bruce D."/>
            <person name="Goodwin L."/>
            <person name="Pitluck S."/>
            <person name="Kyrpides N."/>
            <person name="Mavromatis K."/>
            <person name="Ovchinnikova G."/>
            <person name="Munk A.C."/>
            <person name="Detter J.C."/>
            <person name="Han C."/>
            <person name="Tapia R."/>
            <person name="Land M."/>
            <person name="Hauser L."/>
            <person name="Markowitz V."/>
            <person name="Cheng J.-F."/>
            <person name="Hugenholtz P."/>
            <person name="Woyke T."/>
            <person name="Wu D."/>
            <person name="Tindall B."/>
            <person name="Pomrenke H.G."/>
            <person name="Brambilla E."/>
            <person name="Klenk H.-P."/>
            <person name="Eisen J.A."/>
        </authorList>
    </citation>
    <scope>NUCLEOTIDE SEQUENCE [LARGE SCALE GENOMIC DNA]</scope>
    <source>
        <strain evidence="6">DSM 17093 / CIP 108686 / LMG 22925 / RQ-24</strain>
    </source>
</reference>
<dbReference type="RefSeq" id="WP_013178688.1">
    <property type="nucleotide sequence ID" value="NC_014221.1"/>
</dbReference>
<dbReference type="AlphaFoldDB" id="D7CRZ6"/>
<sequence length="358" mass="38215">MARIASVTATPFTLPLKGALRWGRASELRQLAHVLVSVHDDAGRVGVAEAPVRPTIYGETVRSVTAILEEHLGPPLVGLEVADAAAQAAVLAGVPNNPCAKGALDIALCELRALESGRTLFEAERGLRERIPVSFILGMDALEATLQEAERVYAAGVRVFKVKVGRDPAHDARVLGALKHLFAGAGVTLYADANESFAPETAARELARLARLGVAYVEEPLPVHLLKARAALRAAAVLPIVADDACFTLPDLLRELEAETFDILNIKTARTGFSTSQRMLTLAREAGKGVMVGSQASAGLGTLHAAIFSSKEGVTHPCELSFPLKLARDLLSAPLRFREGFLEVASLRELHLELRENP</sequence>
<dbReference type="Pfam" id="PF13378">
    <property type="entry name" value="MR_MLE_C"/>
    <property type="match status" value="1"/>
</dbReference>
<protein>
    <submittedName>
        <fullName evidence="5">Mandelate racemase/muconate lactonizing protein</fullName>
    </submittedName>
</protein>
<dbReference type="PANTHER" id="PTHR48073:SF2">
    <property type="entry name" value="O-SUCCINYLBENZOATE SYNTHASE"/>
    <property type="match status" value="1"/>
</dbReference>
<evidence type="ECO:0000313" key="5">
    <source>
        <dbReference type="EMBL" id="ADI15324.1"/>
    </source>
</evidence>
<dbReference type="Gene3D" id="3.20.20.120">
    <property type="entry name" value="Enolase-like C-terminal domain"/>
    <property type="match status" value="1"/>
</dbReference>
<dbReference type="HOGENOM" id="CLU_030273_4_5_0"/>
<dbReference type="InterPro" id="IPR029017">
    <property type="entry name" value="Enolase-like_N"/>
</dbReference>
<dbReference type="GO" id="GO:0046872">
    <property type="term" value="F:metal ion binding"/>
    <property type="evidence" value="ECO:0007669"/>
    <property type="project" value="UniProtKB-KW"/>
</dbReference>
<dbReference type="EMBL" id="CP002049">
    <property type="protein sequence ID" value="ADI15324.1"/>
    <property type="molecule type" value="Genomic_DNA"/>
</dbReference>
<dbReference type="STRING" id="649638.Trad_2213"/>
<dbReference type="SFLD" id="SFLDG00180">
    <property type="entry name" value="muconate_cycloisomerase"/>
    <property type="match status" value="1"/>
</dbReference>
<feature type="domain" description="Mandelate racemase/muconate lactonizing enzyme C-terminal" evidence="4">
    <location>
        <begin position="142"/>
        <end position="239"/>
    </location>
</feature>
<dbReference type="Proteomes" id="UP000000379">
    <property type="component" value="Chromosome"/>
</dbReference>
<dbReference type="InterPro" id="IPR013342">
    <property type="entry name" value="Mandelate_racemase_C"/>
</dbReference>
<dbReference type="SUPFAM" id="SSF54826">
    <property type="entry name" value="Enolase N-terminal domain-like"/>
    <property type="match status" value="1"/>
</dbReference>
<reference evidence="5 6" key="2">
    <citation type="journal article" date="2011" name="Stand. Genomic Sci.">
        <title>Complete genome sequence of Truepera radiovictrix type strain (RQ-24).</title>
        <authorList>
            <person name="Ivanova N."/>
            <person name="Rohde C."/>
            <person name="Munk C."/>
            <person name="Nolan M."/>
            <person name="Lucas S."/>
            <person name="Del Rio T.G."/>
            <person name="Tice H."/>
            <person name="Deshpande S."/>
            <person name="Cheng J.F."/>
            <person name="Tapia R."/>
            <person name="Han C."/>
            <person name="Goodwin L."/>
            <person name="Pitluck S."/>
            <person name="Liolios K."/>
            <person name="Mavromatis K."/>
            <person name="Mikhailova N."/>
            <person name="Pati A."/>
            <person name="Chen A."/>
            <person name="Palaniappan K."/>
            <person name="Land M."/>
            <person name="Hauser L."/>
            <person name="Chang Y.J."/>
            <person name="Jeffries C.D."/>
            <person name="Brambilla E."/>
            <person name="Rohde M."/>
            <person name="Goker M."/>
            <person name="Tindall B.J."/>
            <person name="Woyke T."/>
            <person name="Bristow J."/>
            <person name="Eisen J.A."/>
            <person name="Markowitz V."/>
            <person name="Hugenholtz P."/>
            <person name="Kyrpides N.C."/>
            <person name="Klenk H.P."/>
            <person name="Lapidus A."/>
        </authorList>
    </citation>
    <scope>NUCLEOTIDE SEQUENCE [LARGE SCALE GENOMIC DNA]</scope>
    <source>
        <strain evidence="6">DSM 17093 / CIP 108686 / LMG 22925 / RQ-24</strain>
    </source>
</reference>
<dbReference type="Gene3D" id="3.30.390.10">
    <property type="entry name" value="Enolase-like, N-terminal domain"/>
    <property type="match status" value="1"/>
</dbReference>
<proteinExistence type="inferred from homology"/>
<gene>
    <name evidence="5" type="ordered locus">Trad_2213</name>
</gene>
<dbReference type="eggNOG" id="COG4948">
    <property type="taxonomic scope" value="Bacteria"/>
</dbReference>
<dbReference type="GO" id="GO:0009063">
    <property type="term" value="P:amino acid catabolic process"/>
    <property type="evidence" value="ECO:0007669"/>
    <property type="project" value="InterPro"/>
</dbReference>
<dbReference type="InterPro" id="IPR013341">
    <property type="entry name" value="Mandelate_racemase_N_dom"/>
</dbReference>
<dbReference type="SUPFAM" id="SSF51604">
    <property type="entry name" value="Enolase C-terminal domain-like"/>
    <property type="match status" value="1"/>
</dbReference>
<dbReference type="InterPro" id="IPR029065">
    <property type="entry name" value="Enolase_C-like"/>
</dbReference>
<keyword evidence="3" id="KW-0413">Isomerase</keyword>
<dbReference type="PROSITE" id="PS00909">
    <property type="entry name" value="MR_MLE_2"/>
    <property type="match status" value="1"/>
</dbReference>